<reference evidence="2 3" key="1">
    <citation type="submission" date="2016-10" db="EMBL/GenBank/DDBJ databases">
        <authorList>
            <person name="de Groot N.N."/>
        </authorList>
    </citation>
    <scope>NUCLEOTIDE SEQUENCE [LARGE SCALE GENOMIC DNA]</scope>
    <source>
        <strain evidence="2 3">KPR-7B</strain>
    </source>
</reference>
<proteinExistence type="predicted"/>
<dbReference type="Proteomes" id="UP000199671">
    <property type="component" value="Unassembled WGS sequence"/>
</dbReference>
<gene>
    <name evidence="2" type="ORF">SAMN04487766_104200</name>
</gene>
<dbReference type="InterPro" id="IPR055201">
    <property type="entry name" value="IHF-like_H2TH"/>
</dbReference>
<dbReference type="OrthoDB" id="3197442at2"/>
<accession>A0A1G9UQ76</accession>
<dbReference type="AlphaFoldDB" id="A0A1G9UQ76"/>
<evidence type="ECO:0000313" key="3">
    <source>
        <dbReference type="Proteomes" id="UP000199671"/>
    </source>
</evidence>
<dbReference type="InterPro" id="IPR047806">
    <property type="entry name" value="IHF_actinobact"/>
</dbReference>
<dbReference type="Pfam" id="PF22525">
    <property type="entry name" value="H2TH_5"/>
    <property type="match status" value="1"/>
</dbReference>
<dbReference type="NCBIfam" id="NF041260">
    <property type="entry name" value="actino_IHF"/>
    <property type="match status" value="1"/>
</dbReference>
<protein>
    <recommendedName>
        <fullName evidence="1">Integration host factor-like helix-two turn-helix domain-containing protein</fullName>
    </recommendedName>
</protein>
<organism evidence="2 3">
    <name type="scientific">Actinomyces ruminicola</name>
    <dbReference type="NCBI Taxonomy" id="332524"/>
    <lineage>
        <taxon>Bacteria</taxon>
        <taxon>Bacillati</taxon>
        <taxon>Actinomycetota</taxon>
        <taxon>Actinomycetes</taxon>
        <taxon>Actinomycetales</taxon>
        <taxon>Actinomycetaceae</taxon>
        <taxon>Actinomyces</taxon>
    </lineage>
</organism>
<evidence type="ECO:0000259" key="1">
    <source>
        <dbReference type="Pfam" id="PF22525"/>
    </source>
</evidence>
<evidence type="ECO:0000313" key="2">
    <source>
        <dbReference type="EMBL" id="SDM62069.1"/>
    </source>
</evidence>
<sequence length="103" mass="11054">MAIPELSPRQRADALCKAAAARDRRARAKAQLKRGALTVSALLEAAQSDEALANMRALDLLRSLPRVGSVGARAVLDEVGIAASRRVRGLGPRQRAELVRRFG</sequence>
<feature type="domain" description="Integration host factor-like helix-two turn-helix" evidence="1">
    <location>
        <begin position="32"/>
        <end position="102"/>
    </location>
</feature>
<dbReference type="EMBL" id="FNHU01000004">
    <property type="protein sequence ID" value="SDM62069.1"/>
    <property type="molecule type" value="Genomic_DNA"/>
</dbReference>
<dbReference type="RefSeq" id="WP_092609083.1">
    <property type="nucleotide sequence ID" value="NZ_FNHU01000004.1"/>
</dbReference>
<dbReference type="Gene3D" id="1.10.8.50">
    <property type="match status" value="1"/>
</dbReference>
<name>A0A1G9UQ76_9ACTO</name>